<protein>
    <submittedName>
        <fullName evidence="1">Uncharacterized protein</fullName>
    </submittedName>
</protein>
<proteinExistence type="predicted"/>
<evidence type="ECO:0000313" key="1">
    <source>
        <dbReference type="EMBL" id="KAI3699049.1"/>
    </source>
</evidence>
<name>A0ACB8ZMY1_CICIN</name>
<organism evidence="1 2">
    <name type="scientific">Cichorium intybus</name>
    <name type="common">Chicory</name>
    <dbReference type="NCBI Taxonomy" id="13427"/>
    <lineage>
        <taxon>Eukaryota</taxon>
        <taxon>Viridiplantae</taxon>
        <taxon>Streptophyta</taxon>
        <taxon>Embryophyta</taxon>
        <taxon>Tracheophyta</taxon>
        <taxon>Spermatophyta</taxon>
        <taxon>Magnoliopsida</taxon>
        <taxon>eudicotyledons</taxon>
        <taxon>Gunneridae</taxon>
        <taxon>Pentapetalae</taxon>
        <taxon>asterids</taxon>
        <taxon>campanulids</taxon>
        <taxon>Asterales</taxon>
        <taxon>Asteraceae</taxon>
        <taxon>Cichorioideae</taxon>
        <taxon>Cichorieae</taxon>
        <taxon>Cichoriinae</taxon>
        <taxon>Cichorium</taxon>
    </lineage>
</organism>
<reference evidence="1 2" key="2">
    <citation type="journal article" date="2022" name="Mol. Ecol. Resour.">
        <title>The genomes of chicory, endive, great burdock and yacon provide insights into Asteraceae paleo-polyploidization history and plant inulin production.</title>
        <authorList>
            <person name="Fan W."/>
            <person name="Wang S."/>
            <person name="Wang H."/>
            <person name="Wang A."/>
            <person name="Jiang F."/>
            <person name="Liu H."/>
            <person name="Zhao H."/>
            <person name="Xu D."/>
            <person name="Zhang Y."/>
        </authorList>
    </citation>
    <scope>NUCLEOTIDE SEQUENCE [LARGE SCALE GENOMIC DNA]</scope>
    <source>
        <strain evidence="2">cv. Punajuju</strain>
        <tissue evidence="1">Leaves</tissue>
    </source>
</reference>
<comment type="caution">
    <text evidence="1">The sequence shown here is derived from an EMBL/GenBank/DDBJ whole genome shotgun (WGS) entry which is preliminary data.</text>
</comment>
<gene>
    <name evidence="1" type="ORF">L2E82_43046</name>
</gene>
<dbReference type="EMBL" id="CM042016">
    <property type="protein sequence ID" value="KAI3699049.1"/>
    <property type="molecule type" value="Genomic_DNA"/>
</dbReference>
<sequence>MSGVDGSNVADSHPSSLPVISRNGQTFASHDVHTKMTDLFLQCVEDCWMTVKEVPEVVLRKVFELLRTLYQWDPREEEAIFVGFKNVIKNRYRCRLRKCRKKSLQMARDSGRAVGEINDSFGILREFRPRDIAEPVWHQMCAHWDTEKWKKKSATGKKNRSSTDESGVISSHTGGSIGTAEHRDRLEVKLGRKPSWLDVYVQTHATAETKDRYINKGERDNLEFTSKSFQEAYDFYVECLAEKYKDNPSEMHDDPEVWKQCIYKKTGRRRGDQTFGIGQSDPYYTVTGSFSSASGSTSDAQSQQEIMSLRAEVENLQQSQAQMVDNFQQQQQQMEQRLKQSQDEFQKKLEEMMRQMSQRGPGPS</sequence>
<dbReference type="Proteomes" id="UP001055811">
    <property type="component" value="Linkage Group LG08"/>
</dbReference>
<keyword evidence="2" id="KW-1185">Reference proteome</keyword>
<reference evidence="2" key="1">
    <citation type="journal article" date="2022" name="Mol. Ecol. Resour.">
        <title>The genomes of chicory, endive, great burdock and yacon provide insights into Asteraceae palaeo-polyploidization history and plant inulin production.</title>
        <authorList>
            <person name="Fan W."/>
            <person name="Wang S."/>
            <person name="Wang H."/>
            <person name="Wang A."/>
            <person name="Jiang F."/>
            <person name="Liu H."/>
            <person name="Zhao H."/>
            <person name="Xu D."/>
            <person name="Zhang Y."/>
        </authorList>
    </citation>
    <scope>NUCLEOTIDE SEQUENCE [LARGE SCALE GENOMIC DNA]</scope>
    <source>
        <strain evidence="2">cv. Punajuju</strain>
    </source>
</reference>
<accession>A0ACB8ZMY1</accession>
<evidence type="ECO:0000313" key="2">
    <source>
        <dbReference type="Proteomes" id="UP001055811"/>
    </source>
</evidence>